<keyword evidence="3" id="KW-1185">Reference proteome</keyword>
<dbReference type="EMBL" id="JAVRJZ010000005">
    <property type="protein sequence ID" value="KAK2722125.1"/>
    <property type="molecule type" value="Genomic_DNA"/>
</dbReference>
<name>A0AA88I1H4_ARTSF</name>
<dbReference type="AlphaFoldDB" id="A0AA88I1H4"/>
<dbReference type="SUPFAM" id="SSF46689">
    <property type="entry name" value="Homeodomain-like"/>
    <property type="match status" value="1"/>
</dbReference>
<reference evidence="2" key="1">
    <citation type="submission" date="2023-07" db="EMBL/GenBank/DDBJ databases">
        <title>Chromosome-level genome assembly of Artemia franciscana.</title>
        <authorList>
            <person name="Jo E."/>
        </authorList>
    </citation>
    <scope>NUCLEOTIDE SEQUENCE</scope>
    <source>
        <tissue evidence="2">Whole body</tissue>
    </source>
</reference>
<evidence type="ECO:0000256" key="1">
    <source>
        <dbReference type="ARBA" id="ARBA00004123"/>
    </source>
</evidence>
<evidence type="ECO:0000313" key="3">
    <source>
        <dbReference type="Proteomes" id="UP001187531"/>
    </source>
</evidence>
<sequence length="370" mass="42010">MNLSPEIETDDICNTIDTTNNGATGPVRRIYRKKGTNRERKYHEEQVQQAIRDHFINLKSVREVAKLYEVPRSTLTDQIKKMKKEGKGWEEPWIKPKLGPPPIFGEDIEAQAVTWVKDCQKVGFPFTKEQLRSTLGQVEKEKGLSHKFSKDGIPGERFMGNFLKRNNDLTVRIAEPTHGGRATLTKERILNFFTTQKEQLLTDEKLTENDFTNPALWFNCDETLIRYDPPLPVLAQRGSKNVFKNCVNEKDGLTVLACVNPKGATEMTGLYEYWRYVENEYQVRSTSNLNETLSSTPLSSIPRADFNLPHLPEGPLAPIAVPVIDVDETTSSSNETFDRGMSPAHINEALQESPPISPNRNTLCKLLTFE</sequence>
<organism evidence="2 3">
    <name type="scientific">Artemia franciscana</name>
    <name type="common">Brine shrimp</name>
    <name type="synonym">Artemia sanfranciscana</name>
    <dbReference type="NCBI Taxonomy" id="6661"/>
    <lineage>
        <taxon>Eukaryota</taxon>
        <taxon>Metazoa</taxon>
        <taxon>Ecdysozoa</taxon>
        <taxon>Arthropoda</taxon>
        <taxon>Crustacea</taxon>
        <taxon>Branchiopoda</taxon>
        <taxon>Anostraca</taxon>
        <taxon>Artemiidae</taxon>
        <taxon>Artemia</taxon>
    </lineage>
</organism>
<evidence type="ECO:0000313" key="2">
    <source>
        <dbReference type="EMBL" id="KAK2722125.1"/>
    </source>
</evidence>
<gene>
    <name evidence="2" type="ORF">QYM36_002619</name>
</gene>
<dbReference type="InterPro" id="IPR009057">
    <property type="entry name" value="Homeodomain-like_sf"/>
</dbReference>
<evidence type="ECO:0008006" key="4">
    <source>
        <dbReference type="Google" id="ProtNLM"/>
    </source>
</evidence>
<comment type="caution">
    <text evidence="2">The sequence shown here is derived from an EMBL/GenBank/DDBJ whole genome shotgun (WGS) entry which is preliminary data.</text>
</comment>
<accession>A0AA88I1H4</accession>
<dbReference type="Proteomes" id="UP001187531">
    <property type="component" value="Unassembled WGS sequence"/>
</dbReference>
<comment type="subcellular location">
    <subcellularLocation>
        <location evidence="1">Nucleus</location>
    </subcellularLocation>
</comment>
<dbReference type="GO" id="GO:0005634">
    <property type="term" value="C:nucleus"/>
    <property type="evidence" value="ECO:0007669"/>
    <property type="project" value="UniProtKB-SubCell"/>
</dbReference>
<protein>
    <recommendedName>
        <fullName evidence="4">HTH psq-type domain-containing protein</fullName>
    </recommendedName>
</protein>
<proteinExistence type="predicted"/>